<feature type="compositionally biased region" description="Polar residues" evidence="1">
    <location>
        <begin position="119"/>
        <end position="129"/>
    </location>
</feature>
<gene>
    <name evidence="2" type="ORF">GOODEAATRI_032279</name>
</gene>
<feature type="region of interest" description="Disordered" evidence="1">
    <location>
        <begin position="1"/>
        <end position="129"/>
    </location>
</feature>
<protein>
    <submittedName>
        <fullName evidence="2">Uncharacterized protein</fullName>
    </submittedName>
</protein>
<dbReference type="Proteomes" id="UP001476798">
    <property type="component" value="Unassembled WGS sequence"/>
</dbReference>
<comment type="caution">
    <text evidence="2">The sequence shown here is derived from an EMBL/GenBank/DDBJ whole genome shotgun (WGS) entry which is preliminary data.</text>
</comment>
<reference evidence="2 3" key="1">
    <citation type="submission" date="2021-06" db="EMBL/GenBank/DDBJ databases">
        <authorList>
            <person name="Palmer J.M."/>
        </authorList>
    </citation>
    <scope>NUCLEOTIDE SEQUENCE [LARGE SCALE GENOMIC DNA]</scope>
    <source>
        <strain evidence="2 3">GA_2019</strain>
        <tissue evidence="2">Muscle</tissue>
    </source>
</reference>
<name>A0ABV0Q2U3_9TELE</name>
<organism evidence="2 3">
    <name type="scientific">Goodea atripinnis</name>
    <dbReference type="NCBI Taxonomy" id="208336"/>
    <lineage>
        <taxon>Eukaryota</taxon>
        <taxon>Metazoa</taxon>
        <taxon>Chordata</taxon>
        <taxon>Craniata</taxon>
        <taxon>Vertebrata</taxon>
        <taxon>Euteleostomi</taxon>
        <taxon>Actinopterygii</taxon>
        <taxon>Neopterygii</taxon>
        <taxon>Teleostei</taxon>
        <taxon>Neoteleostei</taxon>
        <taxon>Acanthomorphata</taxon>
        <taxon>Ovalentaria</taxon>
        <taxon>Atherinomorphae</taxon>
        <taxon>Cyprinodontiformes</taxon>
        <taxon>Goodeidae</taxon>
        <taxon>Goodea</taxon>
    </lineage>
</organism>
<keyword evidence="3" id="KW-1185">Reference proteome</keyword>
<proteinExistence type="predicted"/>
<evidence type="ECO:0000313" key="2">
    <source>
        <dbReference type="EMBL" id="MEQ2190110.1"/>
    </source>
</evidence>
<dbReference type="EMBL" id="JAHRIO010095879">
    <property type="protein sequence ID" value="MEQ2190110.1"/>
    <property type="molecule type" value="Genomic_DNA"/>
</dbReference>
<feature type="non-terminal residue" evidence="2">
    <location>
        <position position="1"/>
    </location>
</feature>
<feature type="compositionally biased region" description="Polar residues" evidence="1">
    <location>
        <begin position="70"/>
        <end position="82"/>
    </location>
</feature>
<sequence length="148" mass="16262">HSRQFSASASSSDVNYGVGEAGEGSSSMTFGIRKQSLRKIKPRSYSGLLKSESEEEEEKTEKEKAGNPNAAASSRQGVSAQNGVLLPDDQITESMRNRRAFPKTASSRQRPYKVKKSSRFPSTSVSHLSNTGQNCIDGKRFSLFMFFV</sequence>
<evidence type="ECO:0000313" key="3">
    <source>
        <dbReference type="Proteomes" id="UP001476798"/>
    </source>
</evidence>
<evidence type="ECO:0000256" key="1">
    <source>
        <dbReference type="SAM" id="MobiDB-lite"/>
    </source>
</evidence>
<feature type="compositionally biased region" description="Low complexity" evidence="1">
    <location>
        <begin position="1"/>
        <end position="12"/>
    </location>
</feature>
<accession>A0ABV0Q2U3</accession>